<dbReference type="Pfam" id="PF23861">
    <property type="entry name" value="Ribophorin_II_2nd"/>
    <property type="match status" value="1"/>
</dbReference>
<keyword evidence="9" id="KW-1133">Transmembrane helix</keyword>
<keyword evidence="10" id="KW-0472">Membrane</keyword>
<evidence type="ECO:0000313" key="17">
    <source>
        <dbReference type="EMBL" id="KOB78654.1"/>
    </source>
</evidence>
<evidence type="ECO:0000256" key="9">
    <source>
        <dbReference type="ARBA" id="ARBA00022989"/>
    </source>
</evidence>
<evidence type="ECO:0000259" key="14">
    <source>
        <dbReference type="Pfam" id="PF23860"/>
    </source>
</evidence>
<dbReference type="EMBL" id="JTDY01000137">
    <property type="protein sequence ID" value="KOB78654.1"/>
    <property type="molecule type" value="Genomic_DNA"/>
</dbReference>
<keyword evidence="8 12" id="KW-0256">Endoplasmic reticulum</keyword>
<sequence>MVEPTFWDAYGPLNNALSGWTRCRPVGSETASGRTIFRVSNGNTLQGTIDVKRLQNILQDSTKSKDVSTLYHAIKGLKLLNADIPNILFYLTNVAALTGCQNSLKPDVLGGATQVLDKKDVTIPELYYAVYSLKALGKGSVYDKEDALKNLIQLLKKDDSPANYGYVFGLCEHMGCGAWTTSHAEGVLLAADETDSKPTPISISIKGKKYITSDSDSIEVSISDLIGQPIQGLKPDEVVAQSGTRLADDVVVLSKQPLTPKPNEPTTFVLNLSKIKAQYGLYKIALSAGGNTASVNVAVLGEIQLDSVEIGVGDVDGTTSPKITTVAYPNKLAVKLNADHLQKVSLKLSVRDKYNKPVLVQQAFVRVASARDEAIFNVDSIAKHLNSASGLYSLTVYLGDSAVSNPIAWELGDVHFSFGAQANGVEHLHSASGLYSLSVYLGDSAVSNPIAWELGDVHFSFGAQANAVEHLNSASGLYSLSVYLGDSAVSNPIAWELGDVHFSFGAQANAVGEPASGGARAGGALPEIAHTFREAEPRPPRLVSDVCACACAAPLLLLLVLWARLRLSMFETVRYLLPLGALTFLSGHRLLRRLASDKHSNK</sequence>
<feature type="domain" description="Ribophorin II C-terminal" evidence="16">
    <location>
        <begin position="532"/>
        <end position="566"/>
    </location>
</feature>
<dbReference type="InterPro" id="IPR008814">
    <property type="entry name" value="Swp1"/>
</dbReference>
<dbReference type="GO" id="GO:0008250">
    <property type="term" value="C:oligosaccharyltransferase complex"/>
    <property type="evidence" value="ECO:0007669"/>
    <property type="project" value="UniProtKB-UniRule"/>
</dbReference>
<dbReference type="InterPro" id="IPR055374">
    <property type="entry name" value="Ribophorin_II_3rd"/>
</dbReference>
<evidence type="ECO:0000256" key="8">
    <source>
        <dbReference type="ARBA" id="ARBA00022824"/>
    </source>
</evidence>
<feature type="domain" description="Ribophorin II third" evidence="14">
    <location>
        <begin position="466"/>
        <end position="501"/>
    </location>
</feature>
<comment type="caution">
    <text evidence="17">The sequence shown here is derived from an EMBL/GenBank/DDBJ whole genome shotgun (WGS) entry which is preliminary data.</text>
</comment>
<comment type="similarity">
    <text evidence="4 12">Belongs to the SWP1 family.</text>
</comment>
<evidence type="ECO:0000256" key="4">
    <source>
        <dbReference type="ARBA" id="ARBA00009038"/>
    </source>
</evidence>
<evidence type="ECO:0000256" key="11">
    <source>
        <dbReference type="ARBA" id="ARBA00046750"/>
    </source>
</evidence>
<keyword evidence="7" id="KW-0732">Signal</keyword>
<dbReference type="STRING" id="104452.A0A0L7LTH0"/>
<reference evidence="17 18" key="1">
    <citation type="journal article" date="2015" name="Genome Biol. Evol.">
        <title>The genome of winter moth (Operophtera brumata) provides a genomic perspective on sexual dimorphism and phenology.</title>
        <authorList>
            <person name="Derks M.F."/>
            <person name="Smit S."/>
            <person name="Salis L."/>
            <person name="Schijlen E."/>
            <person name="Bossers A."/>
            <person name="Mateman C."/>
            <person name="Pijl A.S."/>
            <person name="de Ridder D."/>
            <person name="Groenen M.A."/>
            <person name="Visser M.E."/>
            <person name="Megens H.J."/>
        </authorList>
    </citation>
    <scope>NUCLEOTIDE SEQUENCE [LARGE SCALE GENOMIC DNA]</scope>
    <source>
        <strain evidence="17">WM2013NL</strain>
        <tissue evidence="17">Head and thorax</tissue>
    </source>
</reference>
<evidence type="ECO:0000256" key="10">
    <source>
        <dbReference type="ARBA" id="ARBA00023136"/>
    </source>
</evidence>
<organism evidence="17 18">
    <name type="scientific">Operophtera brumata</name>
    <name type="common">Winter moth</name>
    <name type="synonym">Phalaena brumata</name>
    <dbReference type="NCBI Taxonomy" id="104452"/>
    <lineage>
        <taxon>Eukaryota</taxon>
        <taxon>Metazoa</taxon>
        <taxon>Ecdysozoa</taxon>
        <taxon>Arthropoda</taxon>
        <taxon>Hexapoda</taxon>
        <taxon>Insecta</taxon>
        <taxon>Pterygota</taxon>
        <taxon>Neoptera</taxon>
        <taxon>Endopterygota</taxon>
        <taxon>Lepidoptera</taxon>
        <taxon>Glossata</taxon>
        <taxon>Ditrysia</taxon>
        <taxon>Geometroidea</taxon>
        <taxon>Geometridae</taxon>
        <taxon>Larentiinae</taxon>
        <taxon>Operophtera</taxon>
    </lineage>
</organism>
<feature type="domain" description="Ribophorin II second" evidence="15">
    <location>
        <begin position="201"/>
        <end position="299"/>
    </location>
</feature>
<evidence type="ECO:0000259" key="13">
    <source>
        <dbReference type="Pfam" id="PF05817"/>
    </source>
</evidence>
<name>A0A0L7LTH0_OPEBR</name>
<evidence type="ECO:0000313" key="18">
    <source>
        <dbReference type="Proteomes" id="UP000037510"/>
    </source>
</evidence>
<accession>A0A0L7LTH0</accession>
<dbReference type="PANTHER" id="PTHR12640:SF0">
    <property type="entry name" value="DOLICHYL-DIPHOSPHOOLIGOSACCHARIDE--PROTEIN GLYCOSYLTRANSFERASE SUBUNIT 2"/>
    <property type="match status" value="1"/>
</dbReference>
<dbReference type="InterPro" id="IPR055373">
    <property type="entry name" value="Ribophorin_II_N"/>
</dbReference>
<dbReference type="InterPro" id="IPR056790">
    <property type="entry name" value="Ribophorin_II_C"/>
</dbReference>
<feature type="domain" description="Ribophorin II N-terminal" evidence="13">
    <location>
        <begin position="50"/>
        <end position="191"/>
    </location>
</feature>
<comment type="pathway">
    <text evidence="3 12">Protein modification; protein glycosylation.</text>
</comment>
<evidence type="ECO:0000256" key="7">
    <source>
        <dbReference type="ARBA" id="ARBA00022729"/>
    </source>
</evidence>
<dbReference type="Pfam" id="PF25147">
    <property type="entry name" value="Ribophorin_II_C"/>
    <property type="match status" value="1"/>
</dbReference>
<comment type="subunit">
    <text evidence="11">Component of the oligosaccharyltransferase (OST) complex. OST exists in two different complex forms which contain common core subunits RPN1, RPN2, OST48, OST4, DAD1 and TMEM258, either STT3A or STT3B as catalytic subunits, and form-specific accessory subunits. STT3A complex assembly occurs through the formation of 3 subcomplexes. Subcomplex 1 contains RPN1 and TMEM258, subcomplex 2 contains the STT3A-specific subunits STT3A, DC2/OSTC, and KCP2 as well as the core subunit OST4, and subcomplex 3 contains RPN2, DAD1, and OST48. The STT3A complex can form stable complexes with the Sec61 complex or with both the Sec61 and TRAP complexes. Interacts with DDI2. Interacts with TMEM35A/NACHO.</text>
</comment>
<dbReference type="GO" id="GO:0006487">
    <property type="term" value="P:protein N-linked glycosylation"/>
    <property type="evidence" value="ECO:0007669"/>
    <property type="project" value="UniProtKB-UniRule"/>
</dbReference>
<evidence type="ECO:0000259" key="16">
    <source>
        <dbReference type="Pfam" id="PF25147"/>
    </source>
</evidence>
<comment type="function">
    <text evidence="1 12">Subunit of the oligosaccharyl transferase (OST) complex that catalyzes the initial transfer of a defined glycan (Glc(3)Man(9)GlcNAc(2) in eukaryotes) from the lipid carrier dolichol-pyrophosphate to an asparagine residue within an Asn-X-Ser/Thr consensus motif in nascent polypeptide chains, the first step in protein N-glycosylation. N-glycosylation occurs cotranslationally and the complex associates with the Sec61 complex at the channel-forming translocon complex that mediates protein translocation across the endoplasmic reticulum (ER). All subunits are required for a maximal enzyme activity.</text>
</comment>
<evidence type="ECO:0000256" key="2">
    <source>
        <dbReference type="ARBA" id="ARBA00004477"/>
    </source>
</evidence>
<dbReference type="Proteomes" id="UP000037510">
    <property type="component" value="Unassembled WGS sequence"/>
</dbReference>
<feature type="domain" description="Ribophorin II third" evidence="14">
    <location>
        <begin position="425"/>
        <end position="458"/>
    </location>
</feature>
<dbReference type="PANTHER" id="PTHR12640">
    <property type="entry name" value="RIBOPHORIN II"/>
    <property type="match status" value="1"/>
</dbReference>
<protein>
    <recommendedName>
        <fullName evidence="5 12">Dolichyl-diphosphooligosaccharide--protein glycosyltransferase subunit 2</fullName>
    </recommendedName>
    <alternativeName>
        <fullName evidence="12">Ribophorin-2</fullName>
    </alternativeName>
</protein>
<dbReference type="Pfam" id="PF23860">
    <property type="entry name" value="Ribophorin_II_3rd"/>
    <property type="match status" value="3"/>
</dbReference>
<dbReference type="InterPro" id="IPR055375">
    <property type="entry name" value="Ribophorin_II_2nd"/>
</dbReference>
<evidence type="ECO:0000259" key="15">
    <source>
        <dbReference type="Pfam" id="PF23861"/>
    </source>
</evidence>
<evidence type="ECO:0000256" key="1">
    <source>
        <dbReference type="ARBA" id="ARBA00002791"/>
    </source>
</evidence>
<dbReference type="UniPathway" id="UPA00378"/>
<comment type="subcellular location">
    <subcellularLocation>
        <location evidence="2 12">Endoplasmic reticulum membrane</location>
        <topology evidence="2 12">Multi-pass membrane protein</topology>
    </subcellularLocation>
</comment>
<proteinExistence type="inferred from homology"/>
<gene>
    <name evidence="17" type="ORF">OBRU01_02009</name>
</gene>
<evidence type="ECO:0000256" key="5">
    <source>
        <dbReference type="ARBA" id="ARBA00017612"/>
    </source>
</evidence>
<keyword evidence="6" id="KW-0812">Transmembrane</keyword>
<feature type="domain" description="Ribophorin II third" evidence="14">
    <location>
        <begin position="307"/>
        <end position="415"/>
    </location>
</feature>
<dbReference type="Pfam" id="PF05817">
    <property type="entry name" value="Ribophorin_II"/>
    <property type="match status" value="1"/>
</dbReference>
<evidence type="ECO:0000256" key="12">
    <source>
        <dbReference type="RuleBase" id="RU366029"/>
    </source>
</evidence>
<evidence type="ECO:0000256" key="6">
    <source>
        <dbReference type="ARBA" id="ARBA00022692"/>
    </source>
</evidence>
<dbReference type="AlphaFoldDB" id="A0A0L7LTH0"/>
<evidence type="ECO:0000256" key="3">
    <source>
        <dbReference type="ARBA" id="ARBA00004922"/>
    </source>
</evidence>
<keyword evidence="18" id="KW-1185">Reference proteome</keyword>